<dbReference type="Proteomes" id="UP000728032">
    <property type="component" value="Unassembled WGS sequence"/>
</dbReference>
<evidence type="ECO:0000256" key="6">
    <source>
        <dbReference type="RuleBase" id="RU280814"/>
    </source>
</evidence>
<evidence type="ECO:0000256" key="2">
    <source>
        <dbReference type="ARBA" id="ARBA00009671"/>
    </source>
</evidence>
<proteinExistence type="inferred from homology"/>
<dbReference type="Pfam" id="PF04547">
    <property type="entry name" value="Anoctamin"/>
    <property type="match status" value="1"/>
</dbReference>
<reference evidence="8" key="1">
    <citation type="submission" date="2020-11" db="EMBL/GenBank/DDBJ databases">
        <authorList>
            <person name="Tran Van P."/>
        </authorList>
    </citation>
    <scope>NUCLEOTIDE SEQUENCE</scope>
</reference>
<feature type="transmembrane region" description="Helical" evidence="6">
    <location>
        <begin position="54"/>
        <end position="74"/>
    </location>
</feature>
<comment type="subcellular location">
    <subcellularLocation>
        <location evidence="1 6">Membrane</location>
        <topology evidence="1 6">Multi-pass membrane protein</topology>
    </subcellularLocation>
</comment>
<accession>A0A7R9M3U5</accession>
<evidence type="ECO:0000313" key="8">
    <source>
        <dbReference type="EMBL" id="CAD7652560.1"/>
    </source>
</evidence>
<feature type="transmembrane region" description="Helical" evidence="6">
    <location>
        <begin position="123"/>
        <end position="140"/>
    </location>
</feature>
<evidence type="ECO:0000256" key="5">
    <source>
        <dbReference type="ARBA" id="ARBA00023136"/>
    </source>
</evidence>
<evidence type="ECO:0000256" key="4">
    <source>
        <dbReference type="ARBA" id="ARBA00022989"/>
    </source>
</evidence>
<evidence type="ECO:0000256" key="1">
    <source>
        <dbReference type="ARBA" id="ARBA00004141"/>
    </source>
</evidence>
<dbReference type="PANTHER" id="PTHR12308">
    <property type="entry name" value="ANOCTAMIN"/>
    <property type="match status" value="1"/>
</dbReference>
<evidence type="ECO:0000256" key="3">
    <source>
        <dbReference type="ARBA" id="ARBA00022692"/>
    </source>
</evidence>
<sequence length="189" mass="21795">MSFTGKLDEDLDSARNQLIQDWASLSSLLKSQPLERIADYFGVKVAMYFAWVGFYTKMLVPASVIGLICFIYGVSTLSADVPTRQLCENDDTYMCPICSHNCNYTLLSQSCSYMKGSYLLDNYGTVVFAVFMSLWATFYLEMWKRYSAKITYKWDLSDFDAHEEYPRPEYLARLAANQKSKRKLNVVTR</sequence>
<dbReference type="AlphaFoldDB" id="A0A7R9M3U5"/>
<dbReference type="OrthoDB" id="296386at2759"/>
<feature type="non-terminal residue" evidence="8">
    <location>
        <position position="189"/>
    </location>
</feature>
<keyword evidence="3 6" id="KW-0812">Transmembrane</keyword>
<comment type="similarity">
    <text evidence="2 6">Belongs to the anoctamin family.</text>
</comment>
<keyword evidence="9" id="KW-1185">Reference proteome</keyword>
<feature type="domain" description="Anoctamin transmembrane" evidence="7">
    <location>
        <begin position="37"/>
        <end position="178"/>
    </location>
</feature>
<dbReference type="InterPro" id="IPR049452">
    <property type="entry name" value="Anoctamin_TM"/>
</dbReference>
<dbReference type="GO" id="GO:0005886">
    <property type="term" value="C:plasma membrane"/>
    <property type="evidence" value="ECO:0007669"/>
    <property type="project" value="TreeGrafter"/>
</dbReference>
<protein>
    <recommendedName>
        <fullName evidence="6">Anoctamin</fullName>
    </recommendedName>
</protein>
<keyword evidence="4 6" id="KW-1133">Transmembrane helix</keyword>
<comment type="caution">
    <text evidence="6">Lacks conserved residue(s) required for the propagation of feature annotation.</text>
</comment>
<dbReference type="EMBL" id="OC920497">
    <property type="protein sequence ID" value="CAD7652560.1"/>
    <property type="molecule type" value="Genomic_DNA"/>
</dbReference>
<evidence type="ECO:0000313" key="9">
    <source>
        <dbReference type="Proteomes" id="UP000728032"/>
    </source>
</evidence>
<dbReference type="PANTHER" id="PTHR12308:SF83">
    <property type="entry name" value="ANOCTAMIN"/>
    <property type="match status" value="1"/>
</dbReference>
<dbReference type="InterPro" id="IPR007632">
    <property type="entry name" value="Anoctamin"/>
</dbReference>
<dbReference type="GO" id="GO:0005254">
    <property type="term" value="F:chloride channel activity"/>
    <property type="evidence" value="ECO:0007669"/>
    <property type="project" value="TreeGrafter"/>
</dbReference>
<dbReference type="EMBL" id="CAJPVJ010005672">
    <property type="protein sequence ID" value="CAG2169747.1"/>
    <property type="molecule type" value="Genomic_DNA"/>
</dbReference>
<gene>
    <name evidence="8" type="ORF">ONB1V03_LOCUS9221</name>
</gene>
<keyword evidence="5 6" id="KW-0472">Membrane</keyword>
<name>A0A7R9M3U5_9ACAR</name>
<organism evidence="8">
    <name type="scientific">Oppiella nova</name>
    <dbReference type="NCBI Taxonomy" id="334625"/>
    <lineage>
        <taxon>Eukaryota</taxon>
        <taxon>Metazoa</taxon>
        <taxon>Ecdysozoa</taxon>
        <taxon>Arthropoda</taxon>
        <taxon>Chelicerata</taxon>
        <taxon>Arachnida</taxon>
        <taxon>Acari</taxon>
        <taxon>Acariformes</taxon>
        <taxon>Sarcoptiformes</taxon>
        <taxon>Oribatida</taxon>
        <taxon>Brachypylina</taxon>
        <taxon>Oppioidea</taxon>
        <taxon>Oppiidae</taxon>
        <taxon>Oppiella</taxon>
    </lineage>
</organism>
<evidence type="ECO:0000259" key="7">
    <source>
        <dbReference type="Pfam" id="PF04547"/>
    </source>
</evidence>